<feature type="domain" description="Glycoside hydrolase 35 catalytic" evidence="3">
    <location>
        <begin position="52"/>
        <end position="389"/>
    </location>
</feature>
<dbReference type="RefSeq" id="WP_321564648.1">
    <property type="nucleotide sequence ID" value="NZ_CP139558.1"/>
</dbReference>
<keyword evidence="4" id="KW-0326">Glycosidase</keyword>
<dbReference type="Pfam" id="PF01301">
    <property type="entry name" value="Glyco_hydro_35"/>
    <property type="match status" value="1"/>
</dbReference>
<proteinExistence type="inferred from homology"/>
<dbReference type="Proteomes" id="UP001324380">
    <property type="component" value="Chromosome"/>
</dbReference>
<accession>A0ABZ0TVR4</accession>
<evidence type="ECO:0000256" key="2">
    <source>
        <dbReference type="RuleBase" id="RU003679"/>
    </source>
</evidence>
<dbReference type="InterPro" id="IPR017853">
    <property type="entry name" value="GH"/>
</dbReference>
<gene>
    <name evidence="4" type="ORF">SNE25_08395</name>
</gene>
<dbReference type="EC" id="3.2.1.23" evidence="4"/>
<organism evidence="4 5">
    <name type="scientific">Mucilaginibacter sabulilitoris</name>
    <dbReference type="NCBI Taxonomy" id="1173583"/>
    <lineage>
        <taxon>Bacteria</taxon>
        <taxon>Pseudomonadati</taxon>
        <taxon>Bacteroidota</taxon>
        <taxon>Sphingobacteriia</taxon>
        <taxon>Sphingobacteriales</taxon>
        <taxon>Sphingobacteriaceae</taxon>
        <taxon>Mucilaginibacter</taxon>
    </lineage>
</organism>
<name>A0ABZ0TVR4_9SPHI</name>
<dbReference type="InterPro" id="IPR001944">
    <property type="entry name" value="Glycoside_Hdrlase_35"/>
</dbReference>
<dbReference type="Gene3D" id="3.20.20.80">
    <property type="entry name" value="Glycosidases"/>
    <property type="match status" value="1"/>
</dbReference>
<evidence type="ECO:0000313" key="4">
    <source>
        <dbReference type="EMBL" id="WPU95540.1"/>
    </source>
</evidence>
<dbReference type="SUPFAM" id="SSF51445">
    <property type="entry name" value="(Trans)glycosidases"/>
    <property type="match status" value="1"/>
</dbReference>
<evidence type="ECO:0000256" key="1">
    <source>
        <dbReference type="ARBA" id="ARBA00009809"/>
    </source>
</evidence>
<dbReference type="InterPro" id="IPR031330">
    <property type="entry name" value="Gly_Hdrlase_35_cat"/>
</dbReference>
<dbReference type="PRINTS" id="PR00742">
    <property type="entry name" value="GLHYDRLASE35"/>
</dbReference>
<dbReference type="GO" id="GO:0004565">
    <property type="term" value="F:beta-galactosidase activity"/>
    <property type="evidence" value="ECO:0007669"/>
    <property type="project" value="UniProtKB-EC"/>
</dbReference>
<comment type="similarity">
    <text evidence="1 2">Belongs to the glycosyl hydrolase 35 family.</text>
</comment>
<sequence>MINTSFLMKAVAQSPYLIKITEQAVMPKAGFLEMGTNKAANGDVLTYNSNYLIKNNQPWYPVMGEMHFARCAAKDWEASILKMKSCGIHIISTYIFWNYTEEKEGVFNWSGNNDLSAFLALCKKHNMYVWLRPGPWVHAELRNGGFPDWLLKKKIGLRKNDSAYIACVNRFFKQIALQCSGYWFKRNGTIIGVQIENELDFRNQEAFKHMLILKKLAIAAGMDVPYYSAFGQGPDNQTAFMYMMGSYPDSPWSQNTKKLIKPVFFIKPLEADRDIGSDLIGKVDGKVRNTYPRLSAEIGGGMQVTYHRRVVVSAADIAANSLTKIAGGLNGMGYYMFAGGLNPTGATSMQESRSTDYPNDVPLINYDFQAPIGSMGILNDTYDELRLQHMFISDFGSTLVTMPTYFPEGRKNLSISTDTVQSSARVTNNSGFIFLSNYQRHVNMPAVENFNMGIEVEHHISYVPEKSTTFKANSYAIWPYNLKIGNAVLHYATAQPLCVLHNNGHLTYVFFSEDRTEFAFTRGSVKNIEHVNNGINQEDKVFCPGNDLSFFDVTDDEGTAARIILLSKSQALQSYKVKLKHKEVLVISNGNVITDNNTLSVEKTGSDMLQIRTFPSIGLQSKSKLFTITKGTDRIFSHYRLTPVKTVTGNVSVSENKTLYDTIGASLYRDSLIRQYARHKTFKKTQPGPLYQLRFHDLPGQKRYDMQFNVNYTDLVRDWEATIAYDADVMALYKENRLVYDQFNYNDTCKMRLSRFTQKKAGKLQAQLLPSPDGADVYVEDQTKDAQDKLWQMPLLKKVTLKPVYTYQLLIK</sequence>
<evidence type="ECO:0000259" key="3">
    <source>
        <dbReference type="Pfam" id="PF01301"/>
    </source>
</evidence>
<reference evidence="4 5" key="1">
    <citation type="submission" date="2023-11" db="EMBL/GenBank/DDBJ databases">
        <title>Analysis of the Genomes of Mucilaginibacter gossypii cycad 4 and M. sabulilitoris SNA2: microbes with the potential for plant growth promotion.</title>
        <authorList>
            <person name="Hirsch A.M."/>
            <person name="Humm E."/>
            <person name="Rubbi M."/>
            <person name="Del Vecchio G."/>
            <person name="Ha S.M."/>
            <person name="Pellegrini M."/>
            <person name="Gunsalus R.P."/>
        </authorList>
    </citation>
    <scope>NUCLEOTIDE SEQUENCE [LARGE SCALE GENOMIC DNA]</scope>
    <source>
        <strain evidence="4 5">SNA2</strain>
    </source>
</reference>
<keyword evidence="4" id="KW-0378">Hydrolase</keyword>
<evidence type="ECO:0000313" key="5">
    <source>
        <dbReference type="Proteomes" id="UP001324380"/>
    </source>
</evidence>
<protein>
    <submittedName>
        <fullName evidence="4">Beta-galactosidase</fullName>
        <ecNumber evidence="4">3.2.1.23</ecNumber>
    </submittedName>
</protein>
<dbReference type="EMBL" id="CP139558">
    <property type="protein sequence ID" value="WPU95540.1"/>
    <property type="molecule type" value="Genomic_DNA"/>
</dbReference>
<keyword evidence="5" id="KW-1185">Reference proteome</keyword>
<dbReference type="PANTHER" id="PTHR23421">
    <property type="entry name" value="BETA-GALACTOSIDASE RELATED"/>
    <property type="match status" value="1"/>
</dbReference>